<sequence>MGEAKQNKARGESSVLGLAVMEELVEDDICILNHEKADNTHKRDGEIPVSPYSGDESVASHFALVTAYEDIKKRLKETEKENSSLKRRVRILEEKLLGSRLEEECSSVGREQVNKAYQAYREACIDRDNLKSKLDKMVKECSESLKTLNEQLQSKEVELLQLRTEVETQQVMKNLNCTQSSWEIEKLNSDLKVHSLEQDLEKLKQEYNSLRKELQKSKQKNHKFQELSCLKRRVWLSMDQAQSESPLNGDILRRQDIQSVQQAYWELKREMSNLRLVADVQAEVLRTLKTNPAATKKAASTAPVQCVDLNISKLNLTSGVVYKKLSLNDQVLCNAASPPLPRDGQIPPERVILQAWTDERPIPTDGKTFQEHHSYGKSSLEDNSWVFPSPPKPNENVFWEMKNRSTLLNCPADYLDQCNQNCLHKS</sequence>
<proteinExistence type="predicted"/>
<keyword evidence="2" id="KW-0963">Cytoplasm</keyword>
<evidence type="ECO:0000256" key="8">
    <source>
        <dbReference type="SAM" id="Coils"/>
    </source>
</evidence>
<evidence type="ECO:0000256" key="6">
    <source>
        <dbReference type="ARBA" id="ARBA00040858"/>
    </source>
</evidence>
<dbReference type="GO" id="GO:0005737">
    <property type="term" value="C:cytoplasm"/>
    <property type="evidence" value="ECO:0007669"/>
    <property type="project" value="UniProtKB-SubCell"/>
</dbReference>
<dbReference type="InterPro" id="IPR051891">
    <property type="entry name" value="TBK1-IKBKE_adapters"/>
</dbReference>
<dbReference type="AlphaFoldDB" id="A0A8B9G1D9"/>
<reference evidence="10" key="2">
    <citation type="submission" date="2025-09" db="UniProtKB">
        <authorList>
            <consortium name="Ensembl"/>
        </authorList>
    </citation>
    <scope>IDENTIFICATION</scope>
</reference>
<protein>
    <recommendedName>
        <fullName evidence="6">5-azacytidine-induced protein 2</fullName>
    </recommendedName>
</protein>
<feature type="coiled-coil region" evidence="8">
    <location>
        <begin position="131"/>
        <end position="227"/>
    </location>
</feature>
<dbReference type="PANTHER" id="PTHR14432:SF6">
    <property type="entry name" value="5-AZACYTIDINE-INDUCED PROTEIN 2"/>
    <property type="match status" value="1"/>
</dbReference>
<feature type="domain" description="Tbk1/Ikki binding" evidence="9">
    <location>
        <begin position="259"/>
        <end position="308"/>
    </location>
</feature>
<name>A0A8B9G1D9_9PSIT</name>
<feature type="coiled-coil region" evidence="8">
    <location>
        <begin position="68"/>
        <end position="95"/>
    </location>
</feature>
<comment type="subcellular location">
    <subcellularLocation>
        <location evidence="1">Cytoplasm</location>
    </subcellularLocation>
</comment>
<reference evidence="10" key="1">
    <citation type="submission" date="2025-08" db="UniProtKB">
        <authorList>
            <consortium name="Ensembl"/>
        </authorList>
    </citation>
    <scope>IDENTIFICATION</scope>
</reference>
<evidence type="ECO:0000259" key="9">
    <source>
        <dbReference type="Pfam" id="PF12845"/>
    </source>
</evidence>
<dbReference type="Pfam" id="PF12845">
    <property type="entry name" value="TBD"/>
    <property type="match status" value="1"/>
</dbReference>
<evidence type="ECO:0000256" key="3">
    <source>
        <dbReference type="ARBA" id="ARBA00022553"/>
    </source>
</evidence>
<dbReference type="Ensembl" id="ENSACOT00000018363.1">
    <property type="protein sequence ID" value="ENSACOP00000017716.1"/>
    <property type="gene ID" value="ENSACOG00000012260.1"/>
</dbReference>
<keyword evidence="4" id="KW-0832">Ubl conjugation</keyword>
<evidence type="ECO:0000313" key="10">
    <source>
        <dbReference type="Ensembl" id="ENSACOP00000017716.1"/>
    </source>
</evidence>
<dbReference type="PANTHER" id="PTHR14432">
    <property type="entry name" value="PROSAPIP2 PROTEIN/5-AZACYTIDINE INDUCED GENE 2"/>
    <property type="match status" value="1"/>
</dbReference>
<keyword evidence="3" id="KW-0597">Phosphoprotein</keyword>
<evidence type="ECO:0000256" key="2">
    <source>
        <dbReference type="ARBA" id="ARBA00022490"/>
    </source>
</evidence>
<keyword evidence="5 8" id="KW-0175">Coiled coil</keyword>
<keyword evidence="11" id="KW-1185">Reference proteome</keyword>
<dbReference type="Proteomes" id="UP000694522">
    <property type="component" value="Unplaced"/>
</dbReference>
<dbReference type="InterPro" id="IPR024581">
    <property type="entry name" value="TBD"/>
</dbReference>
<evidence type="ECO:0000256" key="4">
    <source>
        <dbReference type="ARBA" id="ARBA00022843"/>
    </source>
</evidence>
<evidence type="ECO:0000256" key="7">
    <source>
        <dbReference type="ARBA" id="ARBA00045676"/>
    </source>
</evidence>
<evidence type="ECO:0000256" key="1">
    <source>
        <dbReference type="ARBA" id="ARBA00004496"/>
    </source>
</evidence>
<evidence type="ECO:0000313" key="11">
    <source>
        <dbReference type="Proteomes" id="UP000694522"/>
    </source>
</evidence>
<organism evidence="10 11">
    <name type="scientific">Amazona collaria</name>
    <name type="common">yellow-billed parrot</name>
    <dbReference type="NCBI Taxonomy" id="241587"/>
    <lineage>
        <taxon>Eukaryota</taxon>
        <taxon>Metazoa</taxon>
        <taxon>Chordata</taxon>
        <taxon>Craniata</taxon>
        <taxon>Vertebrata</taxon>
        <taxon>Euteleostomi</taxon>
        <taxon>Archelosauria</taxon>
        <taxon>Archosauria</taxon>
        <taxon>Dinosauria</taxon>
        <taxon>Saurischia</taxon>
        <taxon>Theropoda</taxon>
        <taxon>Coelurosauria</taxon>
        <taxon>Aves</taxon>
        <taxon>Neognathae</taxon>
        <taxon>Neoaves</taxon>
        <taxon>Telluraves</taxon>
        <taxon>Australaves</taxon>
        <taxon>Psittaciformes</taxon>
        <taxon>Psittacidae</taxon>
        <taxon>Amazona</taxon>
    </lineage>
</organism>
<evidence type="ECO:0000256" key="5">
    <source>
        <dbReference type="ARBA" id="ARBA00023054"/>
    </source>
</evidence>
<accession>A0A8B9G1D9</accession>
<comment type="function">
    <text evidence="7">Adapter protein which binds TBK1 and IKBKE playing a role in antiviral innate immunity. Activates serine/threonine-protein kinase TBK1 and facilitates its oligomerization. Enhances the phosphorylation of NF-kappa-B p65 subunit RELA by TBK1. Promotes TBK1-induced as well as TNF-alpha or PMA-induced activation of NF-kappa-B. Participates in IFNB promoter activation via TICAM1.</text>
</comment>